<dbReference type="GO" id="GO:0030870">
    <property type="term" value="C:Mre11 complex"/>
    <property type="evidence" value="ECO:0007669"/>
    <property type="project" value="InterPro"/>
</dbReference>
<evidence type="ECO:0000256" key="2">
    <source>
        <dbReference type="ARBA" id="ARBA00022763"/>
    </source>
</evidence>
<dbReference type="EMBL" id="KZ999173">
    <property type="protein sequence ID" value="RKO85342.1"/>
    <property type="molecule type" value="Genomic_DNA"/>
</dbReference>
<dbReference type="Pfam" id="PF00498">
    <property type="entry name" value="FHA"/>
    <property type="match status" value="1"/>
</dbReference>
<name>A0A4P9W126_9FUNG</name>
<keyword evidence="3" id="KW-0234">DNA repair</keyword>
<evidence type="ECO:0000256" key="1">
    <source>
        <dbReference type="ARBA" id="ARBA00004123"/>
    </source>
</evidence>
<dbReference type="InterPro" id="IPR040227">
    <property type="entry name" value="Nibrin-rel"/>
</dbReference>
<evidence type="ECO:0000259" key="6">
    <source>
        <dbReference type="PROSITE" id="PS50006"/>
    </source>
</evidence>
<evidence type="ECO:0000313" key="7">
    <source>
        <dbReference type="EMBL" id="RKO85342.1"/>
    </source>
</evidence>
<evidence type="ECO:0000313" key="8">
    <source>
        <dbReference type="Proteomes" id="UP000269721"/>
    </source>
</evidence>
<dbReference type="AlphaFoldDB" id="A0A4P9W126"/>
<comment type="subcellular location">
    <subcellularLocation>
        <location evidence="1">Nucleus</location>
    </subcellularLocation>
</comment>
<dbReference type="InterPro" id="IPR008984">
    <property type="entry name" value="SMAD_FHA_dom_sf"/>
</dbReference>
<comment type="similarity">
    <text evidence="5">Belongs to the Nibrin family.</text>
</comment>
<organism evidence="7 8">
    <name type="scientific">Blyttiomyces helicus</name>
    <dbReference type="NCBI Taxonomy" id="388810"/>
    <lineage>
        <taxon>Eukaryota</taxon>
        <taxon>Fungi</taxon>
        <taxon>Fungi incertae sedis</taxon>
        <taxon>Chytridiomycota</taxon>
        <taxon>Chytridiomycota incertae sedis</taxon>
        <taxon>Chytridiomycetes</taxon>
        <taxon>Chytridiomycetes incertae sedis</taxon>
        <taxon>Blyttiomyces</taxon>
    </lineage>
</organism>
<evidence type="ECO:0000256" key="3">
    <source>
        <dbReference type="ARBA" id="ARBA00023204"/>
    </source>
</evidence>
<protein>
    <recommendedName>
        <fullName evidence="6">FHA domain-containing protein</fullName>
    </recommendedName>
</protein>
<dbReference type="OrthoDB" id="552194at2759"/>
<proteinExistence type="inferred from homology"/>
<keyword evidence="4" id="KW-0539">Nucleus</keyword>
<dbReference type="GO" id="GO:0003684">
    <property type="term" value="F:damaged DNA binding"/>
    <property type="evidence" value="ECO:0007669"/>
    <property type="project" value="TreeGrafter"/>
</dbReference>
<dbReference type="GO" id="GO:0007095">
    <property type="term" value="P:mitotic G2 DNA damage checkpoint signaling"/>
    <property type="evidence" value="ECO:0007669"/>
    <property type="project" value="InterPro"/>
</dbReference>
<sequence length="198" mass="21546">MWVIEGSPLDGTPFKFWLRPGKTFTIGRRDCNVTITNSTISRCHATIFASVPSPRDVADVNARTSVTLVDQSSKFGTFINQLNTRIDEPTELCEGDKVVFGTNGAYLRLLWEPVVLCPSGLKLAAKNALSDLAVECVNLKVVMALAAGNWIVTDAWVKAFAQGSPTIDGVAFEMPDPRRWVVGTECRSVASPEAVNRS</sequence>
<dbReference type="GO" id="GO:0000724">
    <property type="term" value="P:double-strand break repair via homologous recombination"/>
    <property type="evidence" value="ECO:0007669"/>
    <property type="project" value="TreeGrafter"/>
</dbReference>
<dbReference type="SUPFAM" id="SSF49879">
    <property type="entry name" value="SMAD/FHA domain"/>
    <property type="match status" value="1"/>
</dbReference>
<reference evidence="8" key="1">
    <citation type="journal article" date="2018" name="Nat. Microbiol.">
        <title>Leveraging single-cell genomics to expand the fungal tree of life.</title>
        <authorList>
            <person name="Ahrendt S.R."/>
            <person name="Quandt C.A."/>
            <person name="Ciobanu D."/>
            <person name="Clum A."/>
            <person name="Salamov A."/>
            <person name="Andreopoulos B."/>
            <person name="Cheng J.F."/>
            <person name="Woyke T."/>
            <person name="Pelin A."/>
            <person name="Henrissat B."/>
            <person name="Reynolds N.K."/>
            <person name="Benny G.L."/>
            <person name="Smith M.E."/>
            <person name="James T.Y."/>
            <person name="Grigoriev I.V."/>
        </authorList>
    </citation>
    <scope>NUCLEOTIDE SEQUENCE [LARGE SCALE GENOMIC DNA]</scope>
</reference>
<dbReference type="PANTHER" id="PTHR12162:SF0">
    <property type="entry name" value="NIBRIN"/>
    <property type="match status" value="1"/>
</dbReference>
<gene>
    <name evidence="7" type="ORF">BDK51DRAFT_29895</name>
</gene>
<dbReference type="Proteomes" id="UP000269721">
    <property type="component" value="Unassembled WGS sequence"/>
</dbReference>
<dbReference type="CDD" id="cd22667">
    <property type="entry name" value="FHA_NBN"/>
    <property type="match status" value="1"/>
</dbReference>
<evidence type="ECO:0000256" key="4">
    <source>
        <dbReference type="ARBA" id="ARBA00023242"/>
    </source>
</evidence>
<dbReference type="SMART" id="SM00240">
    <property type="entry name" value="FHA"/>
    <property type="match status" value="1"/>
</dbReference>
<feature type="domain" description="FHA" evidence="6">
    <location>
        <begin position="24"/>
        <end position="84"/>
    </location>
</feature>
<dbReference type="InterPro" id="IPR000253">
    <property type="entry name" value="FHA_dom"/>
</dbReference>
<dbReference type="PANTHER" id="PTHR12162">
    <property type="entry name" value="NIBRIN-RELATED"/>
    <property type="match status" value="1"/>
</dbReference>
<accession>A0A4P9W126</accession>
<dbReference type="Gene3D" id="2.60.200.20">
    <property type="match status" value="1"/>
</dbReference>
<keyword evidence="8" id="KW-1185">Reference proteome</keyword>
<dbReference type="PROSITE" id="PS50006">
    <property type="entry name" value="FHA_DOMAIN"/>
    <property type="match status" value="1"/>
</dbReference>
<keyword evidence="2" id="KW-0227">DNA damage</keyword>
<evidence type="ECO:0000256" key="5">
    <source>
        <dbReference type="ARBA" id="ARBA00044757"/>
    </source>
</evidence>